<feature type="region of interest" description="Disordered" evidence="6">
    <location>
        <begin position="1"/>
        <end position="24"/>
    </location>
</feature>
<evidence type="ECO:0000256" key="6">
    <source>
        <dbReference type="SAM" id="MobiDB-lite"/>
    </source>
</evidence>
<dbReference type="GO" id="GO:0005886">
    <property type="term" value="C:plasma membrane"/>
    <property type="evidence" value="ECO:0007669"/>
    <property type="project" value="UniProtKB-SubCell"/>
</dbReference>
<dbReference type="InterPro" id="IPR035906">
    <property type="entry name" value="MetI-like_sf"/>
</dbReference>
<feature type="domain" description="ABC transmembrane type-1" evidence="7">
    <location>
        <begin position="184"/>
        <end position="380"/>
    </location>
</feature>
<sequence length="391" mass="43371">MSQESTVLPPIQKPPVQQAERDQANELEERLSVASQRQLMWMRFKRHRLALVATVIVLLFYLAALGAEFLATSDPTLGRSARAVVPPQPIYLFDNGRFRLHVCGVEGSRDPYTMQKIYKRDCSRKIDLKFFARGFEYKFLGLIPANIHLLGVRDPETYTAEETLFLLGTDIQGRDLYSRIIYGTRTSMTIGLIGVALSLALGIVLGGISGFFGGVIDNIIQRTIEIIRSIPTIPLWMGLAAALPPDWSVLQIYFAITIIVSLFAWTDLARVVRGRFLAMREEDFVTAALVTGATWQAIIFRHMVPSFYSHLIASATLAIPFMIISETALSFLGLGLRPPAISWGVLLQATQNVQAIALTPWLMFPAVPVIVAILALNFMGDGLRDAADPYS</sequence>
<keyword evidence="5" id="KW-0813">Transport</keyword>
<dbReference type="InParanoid" id="A0A540VMD4"/>
<organism evidence="8 9">
    <name type="scientific">Litorilinea aerophila</name>
    <dbReference type="NCBI Taxonomy" id="1204385"/>
    <lineage>
        <taxon>Bacteria</taxon>
        <taxon>Bacillati</taxon>
        <taxon>Chloroflexota</taxon>
        <taxon>Caldilineae</taxon>
        <taxon>Caldilineales</taxon>
        <taxon>Caldilineaceae</taxon>
        <taxon>Litorilinea</taxon>
    </lineage>
</organism>
<feature type="transmembrane region" description="Helical" evidence="5">
    <location>
        <begin position="355"/>
        <end position="379"/>
    </location>
</feature>
<dbReference type="CDD" id="cd06261">
    <property type="entry name" value="TM_PBP2"/>
    <property type="match status" value="1"/>
</dbReference>
<feature type="transmembrane region" description="Helical" evidence="5">
    <location>
        <begin position="190"/>
        <end position="214"/>
    </location>
</feature>
<evidence type="ECO:0000313" key="8">
    <source>
        <dbReference type="EMBL" id="TQE97902.1"/>
    </source>
</evidence>
<feature type="transmembrane region" description="Helical" evidence="5">
    <location>
        <begin position="310"/>
        <end position="334"/>
    </location>
</feature>
<feature type="transmembrane region" description="Helical" evidence="5">
    <location>
        <begin position="226"/>
        <end position="244"/>
    </location>
</feature>
<dbReference type="Pfam" id="PF00528">
    <property type="entry name" value="BPD_transp_1"/>
    <property type="match status" value="1"/>
</dbReference>
<keyword evidence="9" id="KW-1185">Reference proteome</keyword>
<evidence type="ECO:0000256" key="3">
    <source>
        <dbReference type="ARBA" id="ARBA00022989"/>
    </source>
</evidence>
<dbReference type="SUPFAM" id="SSF161098">
    <property type="entry name" value="MetI-like"/>
    <property type="match status" value="1"/>
</dbReference>
<dbReference type="AlphaFoldDB" id="A0A540VMD4"/>
<evidence type="ECO:0000313" key="9">
    <source>
        <dbReference type="Proteomes" id="UP000317371"/>
    </source>
</evidence>
<keyword evidence="2 5" id="KW-0812">Transmembrane</keyword>
<dbReference type="Proteomes" id="UP000317371">
    <property type="component" value="Unassembled WGS sequence"/>
</dbReference>
<dbReference type="InterPro" id="IPR000515">
    <property type="entry name" value="MetI-like"/>
</dbReference>
<evidence type="ECO:0000256" key="5">
    <source>
        <dbReference type="RuleBase" id="RU363032"/>
    </source>
</evidence>
<dbReference type="EMBL" id="VIGC01000001">
    <property type="protein sequence ID" value="TQE97902.1"/>
    <property type="molecule type" value="Genomic_DNA"/>
</dbReference>
<dbReference type="RefSeq" id="WP_141608115.1">
    <property type="nucleotide sequence ID" value="NZ_VIGC02000001.1"/>
</dbReference>
<comment type="subcellular location">
    <subcellularLocation>
        <location evidence="5">Cell membrane</location>
        <topology evidence="5">Multi-pass membrane protein</topology>
    </subcellularLocation>
    <subcellularLocation>
        <location evidence="1">Membrane</location>
        <topology evidence="1">Multi-pass membrane protein</topology>
    </subcellularLocation>
</comment>
<evidence type="ECO:0000256" key="2">
    <source>
        <dbReference type="ARBA" id="ARBA00022692"/>
    </source>
</evidence>
<dbReference type="Pfam" id="PF12911">
    <property type="entry name" value="OppC_N"/>
    <property type="match status" value="1"/>
</dbReference>
<evidence type="ECO:0000259" key="7">
    <source>
        <dbReference type="PROSITE" id="PS50928"/>
    </source>
</evidence>
<accession>A0A540VMD4</accession>
<dbReference type="OrthoDB" id="9797852at2"/>
<dbReference type="PANTHER" id="PTHR43839:SF3">
    <property type="entry name" value="OLIGOPEPTIDE ABC TRANSPORTER, PERMEASE PROTEIN"/>
    <property type="match status" value="1"/>
</dbReference>
<dbReference type="PROSITE" id="PS50928">
    <property type="entry name" value="ABC_TM1"/>
    <property type="match status" value="1"/>
</dbReference>
<comment type="caution">
    <text evidence="8">The sequence shown here is derived from an EMBL/GenBank/DDBJ whole genome shotgun (WGS) entry which is preliminary data.</text>
</comment>
<dbReference type="Gene3D" id="1.10.3720.10">
    <property type="entry name" value="MetI-like"/>
    <property type="match status" value="1"/>
</dbReference>
<keyword evidence="4 5" id="KW-0472">Membrane</keyword>
<protein>
    <submittedName>
        <fullName evidence="8">ABC transporter permease</fullName>
    </submittedName>
</protein>
<name>A0A540VMD4_9CHLR</name>
<gene>
    <name evidence="8" type="ORF">FKZ61_00555</name>
</gene>
<reference evidence="8 9" key="1">
    <citation type="submission" date="2019-06" db="EMBL/GenBank/DDBJ databases">
        <title>Genome sequence of Litorilinea aerophila BAA-2444.</title>
        <authorList>
            <person name="Maclea K.S."/>
            <person name="Maurais E.G."/>
            <person name="Iannazzi L.C."/>
        </authorList>
    </citation>
    <scope>NUCLEOTIDE SEQUENCE [LARGE SCALE GENOMIC DNA]</scope>
    <source>
        <strain evidence="8 9">ATCC BAA-2444</strain>
    </source>
</reference>
<proteinExistence type="inferred from homology"/>
<evidence type="ECO:0000256" key="1">
    <source>
        <dbReference type="ARBA" id="ARBA00004141"/>
    </source>
</evidence>
<evidence type="ECO:0000256" key="4">
    <source>
        <dbReference type="ARBA" id="ARBA00023136"/>
    </source>
</evidence>
<comment type="similarity">
    <text evidence="5">Belongs to the binding-protein-dependent transport system permease family.</text>
</comment>
<keyword evidence="3 5" id="KW-1133">Transmembrane helix</keyword>
<dbReference type="GO" id="GO:0055085">
    <property type="term" value="P:transmembrane transport"/>
    <property type="evidence" value="ECO:0007669"/>
    <property type="project" value="InterPro"/>
</dbReference>
<dbReference type="InterPro" id="IPR025966">
    <property type="entry name" value="OppC_N"/>
</dbReference>
<feature type="transmembrane region" description="Helical" evidence="5">
    <location>
        <begin position="49"/>
        <end position="71"/>
    </location>
</feature>
<dbReference type="PANTHER" id="PTHR43839">
    <property type="entry name" value="OPPC IN A BINDING PROTEIN-DEPENDENT TRANSPORT SYSTEM"/>
    <property type="match status" value="1"/>
</dbReference>
<feature type="transmembrane region" description="Helical" evidence="5">
    <location>
        <begin position="250"/>
        <end position="272"/>
    </location>
</feature>